<dbReference type="Pfam" id="PF08974">
    <property type="entry name" value="DUF1877"/>
    <property type="match status" value="1"/>
</dbReference>
<proteinExistence type="predicted"/>
<dbReference type="Proteomes" id="UP001250858">
    <property type="component" value="Chromosome"/>
</dbReference>
<accession>A0ABY9RZ98</accession>
<sequence>MRVAAEALAATPHETLTEGVGPAELAEAGIYPTVVWERGSRSTT</sequence>
<protein>
    <submittedName>
        <fullName evidence="1">DUF1877 family protein</fullName>
    </submittedName>
</protein>
<evidence type="ECO:0000313" key="2">
    <source>
        <dbReference type="Proteomes" id="UP001250858"/>
    </source>
</evidence>
<dbReference type="RefSeq" id="WP_309549395.1">
    <property type="nucleotide sequence ID" value="NZ_CP133762.1"/>
</dbReference>
<gene>
    <name evidence="1" type="ORF">RGF97_24245</name>
</gene>
<dbReference type="InterPro" id="IPR015068">
    <property type="entry name" value="DUF1877"/>
</dbReference>
<dbReference type="EMBL" id="CP133762">
    <property type="protein sequence ID" value="WMX47312.1"/>
    <property type="molecule type" value="Genomic_DNA"/>
</dbReference>
<name>A0ABY9RZ98_9ACTN</name>
<organism evidence="1 2">
    <name type="scientific">Streptomyces roseicoloratus</name>
    <dbReference type="NCBI Taxonomy" id="2508722"/>
    <lineage>
        <taxon>Bacteria</taxon>
        <taxon>Bacillati</taxon>
        <taxon>Actinomycetota</taxon>
        <taxon>Actinomycetes</taxon>
        <taxon>Kitasatosporales</taxon>
        <taxon>Streptomycetaceae</taxon>
        <taxon>Streptomyces</taxon>
    </lineage>
</organism>
<evidence type="ECO:0000313" key="1">
    <source>
        <dbReference type="EMBL" id="WMX47312.1"/>
    </source>
</evidence>
<keyword evidence="2" id="KW-1185">Reference proteome</keyword>
<reference evidence="1 2" key="1">
    <citation type="submission" date="2023-09" db="EMBL/GenBank/DDBJ databases">
        <title>Complete genome of Streptomyces roseicoloratus T14.</title>
        <authorList>
            <person name="Bashizi T."/>
            <person name="Kim M.-J."/>
            <person name="Lee G."/>
            <person name="Tagele S.B."/>
            <person name="Shin J.-H."/>
        </authorList>
    </citation>
    <scope>NUCLEOTIDE SEQUENCE [LARGE SCALE GENOMIC DNA]</scope>
    <source>
        <strain evidence="1 2">T14</strain>
    </source>
</reference>